<feature type="region of interest" description="Disordered" evidence="1">
    <location>
        <begin position="1"/>
        <end position="42"/>
    </location>
</feature>
<reference evidence="2 3" key="1">
    <citation type="submission" date="2023-07" db="EMBL/GenBank/DDBJ databases">
        <title>Citrobacter selenititolerans sp. nov., isolated from seleniferous soil.</title>
        <authorList>
            <person name="Zhang S."/>
            <person name="Li K."/>
            <person name="Peng J."/>
            <person name="Wang H."/>
            <person name="Sun J."/>
            <person name="Guo Y."/>
        </authorList>
    </citation>
    <scope>NUCLEOTIDE SEQUENCE [LARGE SCALE GENOMIC DNA]</scope>
    <source>
        <strain evidence="2 3">S2-9</strain>
    </source>
</reference>
<evidence type="ECO:0000313" key="3">
    <source>
        <dbReference type="Proteomes" id="UP001174867"/>
    </source>
</evidence>
<protein>
    <submittedName>
        <fullName evidence="2">LysM peptidoglycan-binding domain-containing protein</fullName>
    </submittedName>
</protein>
<dbReference type="EMBL" id="JAUJYW010000015">
    <property type="protein sequence ID" value="MDN8602165.1"/>
    <property type="molecule type" value="Genomic_DNA"/>
</dbReference>
<keyword evidence="3" id="KW-1185">Reference proteome</keyword>
<gene>
    <name evidence="2" type="ORF">Q0A17_22585</name>
</gene>
<name>A0ABT8Q1F3_9ENTR</name>
<proteinExistence type="predicted"/>
<dbReference type="RefSeq" id="WP_301702819.1">
    <property type="nucleotide sequence ID" value="NZ_JAUJYW010000015.1"/>
</dbReference>
<sequence length="305" mass="34278">MGARKAPGQKGVPATEKPGKNHSTGRKSLGSSKVNIKNAPSKKSVALASDLSPLEKWKVSRAKAIGNPDWYIYDKFIKKIVGELNQHLSKSRQISNYQPLDWKLIKAMIWTETGATAAAWKTRTMQIGNPRDRGIEEVTIPARPRKYNLIIPVTWSNYLINKSALIKSNPEYNIRAGISLLMIKMSEKEKDRTVYDNEIRDNIPYEVTRGDRGYSTIAPKIGTTAGVLASINGNKTIHPGDRLEYRKAHIEQYIPGWYLFTPENIQIQYNGDPKKATTSKPGDGNYAEKIKYVYSLIVADENENN</sequence>
<comment type="caution">
    <text evidence="2">The sequence shown here is derived from an EMBL/GenBank/DDBJ whole genome shotgun (WGS) entry which is preliminary data.</text>
</comment>
<accession>A0ABT8Q1F3</accession>
<evidence type="ECO:0000313" key="2">
    <source>
        <dbReference type="EMBL" id="MDN8602165.1"/>
    </source>
</evidence>
<dbReference type="Proteomes" id="UP001174867">
    <property type="component" value="Unassembled WGS sequence"/>
</dbReference>
<organism evidence="2 3">
    <name type="scientific">Citrobacter enshiensis</name>
    <dbReference type="NCBI Taxonomy" id="2971264"/>
    <lineage>
        <taxon>Bacteria</taxon>
        <taxon>Pseudomonadati</taxon>
        <taxon>Pseudomonadota</taxon>
        <taxon>Gammaproteobacteria</taxon>
        <taxon>Enterobacterales</taxon>
        <taxon>Enterobacteriaceae</taxon>
        <taxon>Citrobacter</taxon>
    </lineage>
</organism>
<evidence type="ECO:0000256" key="1">
    <source>
        <dbReference type="SAM" id="MobiDB-lite"/>
    </source>
</evidence>